<reference evidence="1" key="1">
    <citation type="submission" date="2022-02" db="EMBL/GenBank/DDBJ databases">
        <authorList>
            <person name="Deutsch MARIE S."/>
        </authorList>
    </citation>
    <scope>NUCLEOTIDE SEQUENCE</scope>
    <source>
        <strain evidence="1">CIRM-BIA865</strain>
    </source>
</reference>
<dbReference type="InterPro" id="IPR027417">
    <property type="entry name" value="P-loop_NTPase"/>
</dbReference>
<dbReference type="RefSeq" id="WP_003621666.1">
    <property type="nucleotide sequence ID" value="NZ_OV915080.1"/>
</dbReference>
<dbReference type="SUPFAM" id="SSF52540">
    <property type="entry name" value="P-loop containing nucleoside triphosphate hydrolases"/>
    <property type="match status" value="1"/>
</dbReference>
<dbReference type="EMBL" id="OV915080">
    <property type="protein sequence ID" value="CAH1707117.1"/>
    <property type="molecule type" value="Genomic_DNA"/>
</dbReference>
<gene>
    <name evidence="1" type="ORF">LDD865_1963</name>
</gene>
<dbReference type="Gene3D" id="3.40.50.300">
    <property type="entry name" value="P-loop containing nucleotide triphosphate hydrolases"/>
    <property type="match status" value="1"/>
</dbReference>
<name>A0AAU9R4S1_9LACO</name>
<dbReference type="PANTHER" id="PTHR43394">
    <property type="entry name" value="ATP-DEPENDENT PERMEASE MDL1, MITOCHONDRIAL"/>
    <property type="match status" value="1"/>
</dbReference>
<evidence type="ECO:0000313" key="1">
    <source>
        <dbReference type="EMBL" id="CAH1707117.1"/>
    </source>
</evidence>
<dbReference type="Proteomes" id="UP001295440">
    <property type="component" value="Chromosome"/>
</dbReference>
<protein>
    <submittedName>
        <fullName evidence="1">ABC-type multidrug transport system, ATPase and permease components</fullName>
    </submittedName>
</protein>
<proteinExistence type="predicted"/>
<dbReference type="PANTHER" id="PTHR43394:SF1">
    <property type="entry name" value="ATP-BINDING CASSETTE SUB-FAMILY B MEMBER 10, MITOCHONDRIAL"/>
    <property type="match status" value="1"/>
</dbReference>
<dbReference type="GO" id="GO:0015421">
    <property type="term" value="F:ABC-type oligopeptide transporter activity"/>
    <property type="evidence" value="ECO:0007669"/>
    <property type="project" value="TreeGrafter"/>
</dbReference>
<accession>A0AAU9R4S1</accession>
<dbReference type="InterPro" id="IPR039421">
    <property type="entry name" value="Type_1_exporter"/>
</dbReference>
<organism evidence="1 2">
    <name type="scientific">Lactobacillus delbrueckii subsp. delbrueckii</name>
    <dbReference type="NCBI Taxonomy" id="83684"/>
    <lineage>
        <taxon>Bacteria</taxon>
        <taxon>Bacillati</taxon>
        <taxon>Bacillota</taxon>
        <taxon>Bacilli</taxon>
        <taxon>Lactobacillales</taxon>
        <taxon>Lactobacillaceae</taxon>
        <taxon>Lactobacillus</taxon>
    </lineage>
</organism>
<evidence type="ECO:0000313" key="2">
    <source>
        <dbReference type="Proteomes" id="UP001295440"/>
    </source>
</evidence>
<dbReference type="AlphaFoldDB" id="A0AAU9R4S1"/>
<sequence length="89" mass="10083">MPPCLILDEATANLDPESEAKVSQAVDRIAREKIVIIIAHRLSTIANADKIYFLDQGQVQAAGRHEELLKQLPKYRAYVEDQLRPLESR</sequence>